<proteinExistence type="predicted"/>
<dbReference type="Proteomes" id="UP000050833">
    <property type="component" value="Unassembled WGS sequence"/>
</dbReference>
<dbReference type="AlphaFoldDB" id="A0AAW3JU40"/>
<evidence type="ECO:0008006" key="3">
    <source>
        <dbReference type="Google" id="ProtNLM"/>
    </source>
</evidence>
<evidence type="ECO:0000313" key="2">
    <source>
        <dbReference type="Proteomes" id="UP000050833"/>
    </source>
</evidence>
<dbReference type="EMBL" id="LLKB01000001">
    <property type="protein sequence ID" value="KQC85791.1"/>
    <property type="molecule type" value="Genomic_DNA"/>
</dbReference>
<organism evidence="1 2">
    <name type="scientific">Butyribacter intestini</name>
    <dbReference type="NCBI Taxonomy" id="1703332"/>
    <lineage>
        <taxon>Bacteria</taxon>
        <taxon>Bacillati</taxon>
        <taxon>Bacillota</taxon>
        <taxon>Clostridia</taxon>
        <taxon>Lachnospirales</taxon>
        <taxon>Lachnospiraceae</taxon>
        <taxon>Butyribacter</taxon>
    </lineage>
</organism>
<comment type="caution">
    <text evidence="1">The sequence shown here is derived from an EMBL/GenBank/DDBJ whole genome shotgun (WGS) entry which is preliminary data.</text>
</comment>
<protein>
    <recommendedName>
        <fullName evidence="3">PilZ domain-containing protein</fullName>
    </recommendedName>
</protein>
<keyword evidence="2" id="KW-1185">Reference proteome</keyword>
<dbReference type="RefSeq" id="WP_055940690.1">
    <property type="nucleotide sequence ID" value="NZ_DBGDCA010000341.1"/>
</dbReference>
<reference evidence="1 2" key="1">
    <citation type="submission" date="2015-10" db="EMBL/GenBank/DDBJ databases">
        <title>Butyribacter intestini gen. nov., sp. nov., a butyric acid-producing bacterium of the family Lachnospiraceae isolated from the human faeces.</title>
        <authorList>
            <person name="Zou Y."/>
            <person name="Xue W."/>
            <person name="Luo G."/>
            <person name="Lv M."/>
        </authorList>
    </citation>
    <scope>NUCLEOTIDE SEQUENCE [LARGE SCALE GENOMIC DNA]</scope>
    <source>
        <strain evidence="1 2">TF01-11</strain>
    </source>
</reference>
<sequence>MGKKLSEMQSGAKVHLTASAGLNTLEFDTSIVQAGEGHIIVEPIKHDDKILNFSNNDIIKNIVVETEPLPEKYINVEVGITMLDNKKYHIVLCDKEGIQVNRRDDFRVYVGSYVNAQLASINVTTEAILKDVSIGGFSLVIRSEEIDGIVGWVGQQIKAVFYHGGKERIPMVFIGEVVREESLEDGRTVVGCKSLRQPFGIEKFIAEKQRDELRRKNNE</sequence>
<accession>A0AAW3JU40</accession>
<name>A0AAW3JU40_9FIRM</name>
<evidence type="ECO:0000313" key="1">
    <source>
        <dbReference type="EMBL" id="KQC85791.1"/>
    </source>
</evidence>
<gene>
    <name evidence="1" type="ORF">APZ18_00875</name>
</gene>